<protein>
    <recommendedName>
        <fullName evidence="1">ABM domain-containing protein</fullName>
    </recommendedName>
</protein>
<accession>A0A8J8BE83</accession>
<dbReference type="RefSeq" id="WP_211467296.1">
    <property type="nucleotide sequence ID" value="NZ_JAGSXH010000028.1"/>
</dbReference>
<organism evidence="2 3">
    <name type="scientific">Actinocrinis puniceicyclus</name>
    <dbReference type="NCBI Taxonomy" id="977794"/>
    <lineage>
        <taxon>Bacteria</taxon>
        <taxon>Bacillati</taxon>
        <taxon>Actinomycetota</taxon>
        <taxon>Actinomycetes</taxon>
        <taxon>Catenulisporales</taxon>
        <taxon>Actinospicaceae</taxon>
        <taxon>Actinocrinis</taxon>
    </lineage>
</organism>
<dbReference type="AlphaFoldDB" id="A0A8J8BE83"/>
<dbReference type="SUPFAM" id="SSF54909">
    <property type="entry name" value="Dimeric alpha+beta barrel"/>
    <property type="match status" value="1"/>
</dbReference>
<proteinExistence type="predicted"/>
<dbReference type="Proteomes" id="UP000677913">
    <property type="component" value="Unassembled WGS sequence"/>
</dbReference>
<keyword evidence="3" id="KW-1185">Reference proteome</keyword>
<sequence length="204" mass="22518">MFVRTVYAVGDPQKLDAAIEALRSEGRAMLSEQPGYRGMGLFADREQGKLSIGTWWESEKARQDSDEALRTRRAQLLRPFATTMTIDDWEVIAAQRPGRLSAGACMRLTRLEFDPMDADLGAETMRGLVMERLKAMPGVVGIAMFMNRAKGRSTVAVLYQDREALGRSRGSAALLRDDAVGKAHSTVRSVEEFEVVMTESVGEG</sequence>
<dbReference type="Pfam" id="PF03992">
    <property type="entry name" value="ABM"/>
    <property type="match status" value="1"/>
</dbReference>
<evidence type="ECO:0000313" key="2">
    <source>
        <dbReference type="EMBL" id="MBS2963519.1"/>
    </source>
</evidence>
<evidence type="ECO:0000259" key="1">
    <source>
        <dbReference type="Pfam" id="PF03992"/>
    </source>
</evidence>
<evidence type="ECO:0000313" key="3">
    <source>
        <dbReference type="Proteomes" id="UP000677913"/>
    </source>
</evidence>
<reference evidence="2" key="1">
    <citation type="submission" date="2021-04" db="EMBL/GenBank/DDBJ databases">
        <title>Genome based classification of Actinospica acidithermotolerans sp. nov., an actinobacterium isolated from an Indonesian hot spring.</title>
        <authorList>
            <person name="Kusuma A.B."/>
            <person name="Putra K.E."/>
            <person name="Nafisah S."/>
            <person name="Loh J."/>
            <person name="Nouioui I."/>
            <person name="Goodfellow M."/>
        </authorList>
    </citation>
    <scope>NUCLEOTIDE SEQUENCE</scope>
    <source>
        <strain evidence="2">DSM 45618</strain>
    </source>
</reference>
<gene>
    <name evidence="2" type="ORF">KGA66_10710</name>
</gene>
<feature type="domain" description="ABM" evidence="1">
    <location>
        <begin position="3"/>
        <end position="61"/>
    </location>
</feature>
<comment type="caution">
    <text evidence="2">The sequence shown here is derived from an EMBL/GenBank/DDBJ whole genome shotgun (WGS) entry which is preliminary data.</text>
</comment>
<dbReference type="EMBL" id="JAGSXH010000028">
    <property type="protein sequence ID" value="MBS2963519.1"/>
    <property type="molecule type" value="Genomic_DNA"/>
</dbReference>
<name>A0A8J8BE83_9ACTN</name>
<dbReference type="InterPro" id="IPR007138">
    <property type="entry name" value="ABM_dom"/>
</dbReference>
<dbReference type="InterPro" id="IPR011008">
    <property type="entry name" value="Dimeric_a/b-barrel"/>
</dbReference>